<keyword evidence="7 11" id="KW-0479">Metal-binding</keyword>
<keyword evidence="8 11" id="KW-0460">Magnesium</keyword>
<feature type="domain" description="MoaB/Mog" evidence="12">
    <location>
        <begin position="179"/>
        <end position="320"/>
    </location>
</feature>
<evidence type="ECO:0000256" key="7">
    <source>
        <dbReference type="ARBA" id="ARBA00022723"/>
    </source>
</evidence>
<evidence type="ECO:0000259" key="12">
    <source>
        <dbReference type="SMART" id="SM00852"/>
    </source>
</evidence>
<evidence type="ECO:0000313" key="14">
    <source>
        <dbReference type="Proteomes" id="UP000807785"/>
    </source>
</evidence>
<evidence type="ECO:0000256" key="2">
    <source>
        <dbReference type="ARBA" id="ARBA00002901"/>
    </source>
</evidence>
<comment type="catalytic activity">
    <reaction evidence="10">
        <text>adenylyl-molybdopterin + molybdate = Mo-molybdopterin + AMP + H(+)</text>
        <dbReference type="Rhea" id="RHEA:35047"/>
        <dbReference type="ChEBI" id="CHEBI:15378"/>
        <dbReference type="ChEBI" id="CHEBI:36264"/>
        <dbReference type="ChEBI" id="CHEBI:62727"/>
        <dbReference type="ChEBI" id="CHEBI:71302"/>
        <dbReference type="ChEBI" id="CHEBI:456215"/>
        <dbReference type="EC" id="2.10.1.1"/>
    </reaction>
</comment>
<dbReference type="AlphaFoldDB" id="A0A9D7HM67"/>
<dbReference type="Pfam" id="PF03454">
    <property type="entry name" value="MoeA_C"/>
    <property type="match status" value="1"/>
</dbReference>
<dbReference type="InterPro" id="IPR005110">
    <property type="entry name" value="MoeA_linker/N"/>
</dbReference>
<evidence type="ECO:0000256" key="5">
    <source>
        <dbReference type="ARBA" id="ARBA00022505"/>
    </source>
</evidence>
<comment type="similarity">
    <text evidence="4 11">Belongs to the MoeA family.</text>
</comment>
<name>A0A9D7HM67_9PROT</name>
<dbReference type="SMART" id="SM00852">
    <property type="entry name" value="MoCF_biosynth"/>
    <property type="match status" value="1"/>
</dbReference>
<dbReference type="InterPro" id="IPR005111">
    <property type="entry name" value="MoeA_C_domain_IV"/>
</dbReference>
<dbReference type="GO" id="GO:0005829">
    <property type="term" value="C:cytosol"/>
    <property type="evidence" value="ECO:0007669"/>
    <property type="project" value="TreeGrafter"/>
</dbReference>
<keyword evidence="6 11" id="KW-0808">Transferase</keyword>
<comment type="cofactor">
    <cofactor evidence="1 11">
        <name>Mg(2+)</name>
        <dbReference type="ChEBI" id="CHEBI:18420"/>
    </cofactor>
</comment>
<evidence type="ECO:0000256" key="8">
    <source>
        <dbReference type="ARBA" id="ARBA00022842"/>
    </source>
</evidence>
<dbReference type="PANTHER" id="PTHR10192:SF5">
    <property type="entry name" value="GEPHYRIN"/>
    <property type="match status" value="1"/>
</dbReference>
<comment type="function">
    <text evidence="2 11">Catalyzes the insertion of molybdate into adenylated molybdopterin with the concomitant release of AMP.</text>
</comment>
<dbReference type="InterPro" id="IPR036688">
    <property type="entry name" value="MoeA_C_domain_IV_sf"/>
</dbReference>
<evidence type="ECO:0000256" key="9">
    <source>
        <dbReference type="ARBA" id="ARBA00023150"/>
    </source>
</evidence>
<dbReference type="Gene3D" id="2.170.190.11">
    <property type="entry name" value="Molybdopterin biosynthesis moea protein, domain 3"/>
    <property type="match status" value="1"/>
</dbReference>
<dbReference type="InterPro" id="IPR036135">
    <property type="entry name" value="MoeA_linker/N_sf"/>
</dbReference>
<sequence>MNEAMLTLDHALAKLLAVARPIAEVDEVDTLECVGRVLAAPIRSGIDVPPSDNSMMDGYAVSCADVRTSGVKLRIAQRIPAGSMGHALERGTAARIFTGAPIPAGVDAIVMQELCEAEGDELIINHVPRDGEWITRRGSDIHSGAQVLSGGTRLRPQEAGLAASVGTATVSVFRRLRVALFSTGSELVMPGERLPPGSIFNSNRFLLRGLIQSLGCSLTDFGIVRDDLEDTRRLLREAAQRHDLIVTCGGVSAGEEDHVRPAVQAEGELDLWKIALKPGKPLAYGRVRNAADGTSFVGLPGNPVSAFVTFVIVVRPLILKLQGAAHLGPFVEQRRAEFDLPKPDSRREFLRARVGVSGGLELFPNQSSAVLTSIAWADGLVDNPPCNKIRYGDLVRFLPFAGLLY</sequence>
<accession>A0A9D7HM67</accession>
<evidence type="ECO:0000256" key="1">
    <source>
        <dbReference type="ARBA" id="ARBA00001946"/>
    </source>
</evidence>
<dbReference type="InterPro" id="IPR001453">
    <property type="entry name" value="MoaB/Mog_dom"/>
</dbReference>
<proteinExistence type="inferred from homology"/>
<evidence type="ECO:0000256" key="11">
    <source>
        <dbReference type="RuleBase" id="RU365090"/>
    </source>
</evidence>
<reference evidence="13" key="1">
    <citation type="submission" date="2020-10" db="EMBL/GenBank/DDBJ databases">
        <title>Connecting structure to function with the recovery of over 1000 high-quality activated sludge metagenome-assembled genomes encoding full-length rRNA genes using long-read sequencing.</title>
        <authorList>
            <person name="Singleton C.M."/>
            <person name="Petriglieri F."/>
            <person name="Kristensen J.M."/>
            <person name="Kirkegaard R.H."/>
            <person name="Michaelsen T.Y."/>
            <person name="Andersen M.H."/>
            <person name="Karst S.M."/>
            <person name="Dueholm M.S."/>
            <person name="Nielsen P.H."/>
            <person name="Albertsen M."/>
        </authorList>
    </citation>
    <scope>NUCLEOTIDE SEQUENCE</scope>
    <source>
        <strain evidence="13">Bjer_18-Q3-R1-45_BAT3C.347</strain>
    </source>
</reference>
<dbReference type="GO" id="GO:0061599">
    <property type="term" value="F:molybdopterin molybdotransferase activity"/>
    <property type="evidence" value="ECO:0007669"/>
    <property type="project" value="UniProtKB-UniRule"/>
</dbReference>
<dbReference type="EC" id="2.10.1.1" evidence="11"/>
<keyword evidence="5 11" id="KW-0500">Molybdenum</keyword>
<dbReference type="SUPFAM" id="SSF63882">
    <property type="entry name" value="MoeA N-terminal region -like"/>
    <property type="match status" value="1"/>
</dbReference>
<keyword evidence="9 11" id="KW-0501">Molybdenum cofactor biosynthesis</keyword>
<dbReference type="GO" id="GO:0046872">
    <property type="term" value="F:metal ion binding"/>
    <property type="evidence" value="ECO:0007669"/>
    <property type="project" value="UniProtKB-UniRule"/>
</dbReference>
<dbReference type="EMBL" id="JADJEV010000005">
    <property type="protein sequence ID" value="MBK6974887.1"/>
    <property type="molecule type" value="Genomic_DNA"/>
</dbReference>
<dbReference type="SUPFAM" id="SSF53218">
    <property type="entry name" value="Molybdenum cofactor biosynthesis proteins"/>
    <property type="match status" value="1"/>
</dbReference>
<dbReference type="SUPFAM" id="SSF63867">
    <property type="entry name" value="MoeA C-terminal domain-like"/>
    <property type="match status" value="1"/>
</dbReference>
<comment type="pathway">
    <text evidence="3 11">Cofactor biosynthesis; molybdopterin biosynthesis.</text>
</comment>
<evidence type="ECO:0000256" key="6">
    <source>
        <dbReference type="ARBA" id="ARBA00022679"/>
    </source>
</evidence>
<evidence type="ECO:0000256" key="4">
    <source>
        <dbReference type="ARBA" id="ARBA00010763"/>
    </source>
</evidence>
<dbReference type="Gene3D" id="3.90.105.10">
    <property type="entry name" value="Molybdopterin biosynthesis moea protein, domain 2"/>
    <property type="match status" value="1"/>
</dbReference>
<dbReference type="Gene3D" id="3.40.980.10">
    <property type="entry name" value="MoaB/Mog-like domain"/>
    <property type="match status" value="1"/>
</dbReference>
<evidence type="ECO:0000256" key="3">
    <source>
        <dbReference type="ARBA" id="ARBA00005046"/>
    </source>
</evidence>
<evidence type="ECO:0000313" key="13">
    <source>
        <dbReference type="EMBL" id="MBK6974887.1"/>
    </source>
</evidence>
<dbReference type="InterPro" id="IPR036425">
    <property type="entry name" value="MoaB/Mog-like_dom_sf"/>
</dbReference>
<protein>
    <recommendedName>
        <fullName evidence="11">Molybdopterin molybdenumtransferase</fullName>
        <ecNumber evidence="11">2.10.1.1</ecNumber>
    </recommendedName>
</protein>
<dbReference type="Pfam" id="PF00994">
    <property type="entry name" value="MoCF_biosynth"/>
    <property type="match status" value="1"/>
</dbReference>
<dbReference type="NCBIfam" id="NF045515">
    <property type="entry name" value="Glp_gephyrin"/>
    <property type="match status" value="1"/>
</dbReference>
<gene>
    <name evidence="13" type="ORF">IPH26_18810</name>
</gene>
<dbReference type="PANTHER" id="PTHR10192">
    <property type="entry name" value="MOLYBDOPTERIN BIOSYNTHESIS PROTEIN"/>
    <property type="match status" value="1"/>
</dbReference>
<dbReference type="Proteomes" id="UP000807785">
    <property type="component" value="Unassembled WGS sequence"/>
</dbReference>
<dbReference type="GO" id="GO:0006777">
    <property type="term" value="P:Mo-molybdopterin cofactor biosynthetic process"/>
    <property type="evidence" value="ECO:0007669"/>
    <property type="project" value="UniProtKB-UniRule"/>
</dbReference>
<comment type="caution">
    <text evidence="13">The sequence shown here is derived from an EMBL/GenBank/DDBJ whole genome shotgun (WGS) entry which is preliminary data.</text>
</comment>
<dbReference type="Pfam" id="PF03453">
    <property type="entry name" value="MoeA_N"/>
    <property type="match status" value="1"/>
</dbReference>
<evidence type="ECO:0000256" key="10">
    <source>
        <dbReference type="ARBA" id="ARBA00047317"/>
    </source>
</evidence>
<dbReference type="InterPro" id="IPR038987">
    <property type="entry name" value="MoeA-like"/>
</dbReference>
<dbReference type="FunFam" id="3.40.980.10:FF:000004">
    <property type="entry name" value="Molybdopterin molybdenumtransferase"/>
    <property type="match status" value="1"/>
</dbReference>
<organism evidence="13 14">
    <name type="scientific">Candidatus Methylophosphatis roskildensis</name>
    <dbReference type="NCBI Taxonomy" id="2899263"/>
    <lineage>
        <taxon>Bacteria</taxon>
        <taxon>Pseudomonadati</taxon>
        <taxon>Pseudomonadota</taxon>
        <taxon>Betaproteobacteria</taxon>
        <taxon>Nitrosomonadales</taxon>
        <taxon>Sterolibacteriaceae</taxon>
        <taxon>Candidatus Methylophosphatis</taxon>
    </lineage>
</organism>
<dbReference type="CDD" id="cd00887">
    <property type="entry name" value="MoeA"/>
    <property type="match status" value="1"/>
</dbReference>
<dbReference type="Gene3D" id="2.40.340.10">
    <property type="entry name" value="MoeA, C-terminal, domain IV"/>
    <property type="match status" value="1"/>
</dbReference>